<organism evidence="1 2">
    <name type="scientific">Diaphorobacter aerolatus</name>
    <dbReference type="NCBI Taxonomy" id="1288495"/>
    <lineage>
        <taxon>Bacteria</taxon>
        <taxon>Pseudomonadati</taxon>
        <taxon>Pseudomonadota</taxon>
        <taxon>Betaproteobacteria</taxon>
        <taxon>Burkholderiales</taxon>
        <taxon>Comamonadaceae</taxon>
        <taxon>Diaphorobacter</taxon>
    </lineage>
</organism>
<dbReference type="KEGG" id="daer:H9K75_17265"/>
<dbReference type="SUPFAM" id="SSF53474">
    <property type="entry name" value="alpha/beta-Hydrolases"/>
    <property type="match status" value="1"/>
</dbReference>
<keyword evidence="2" id="KW-1185">Reference proteome</keyword>
<sequence>MNSNNTNATTGHEVDAQWVHLQYSEAAQFKTVYGFSGQQGVVHLEGIRYVPRGVSCDTLLVYMHPASTLQLLPMPTAMARAGVHVLCAGSRYARNDTALIMEHVVRDLGEYMRHAREVWGYRKVVLAGWSGGGSLSLYYQSQAESPSVTHTPAGDAYDLTKAGLLPADAFVLQAAHVSRAVVLQDWIDPSVLDEDNPDVRDDSLDLYHPDIKPPYSAEFMARFRQAQQDRVQRRTAWVKGMLEELKRRNGREVERGFVTHRTMADPRFLDAALDPNDRPIGVCYMGHPETANSGPIGLARFSTLRAWLSQWSPQDTNALGDRCAQQITVPFLALEHSADDAVPQQHTRMVFEKARSTDKEMQVIKGATHYFVGQPELLQSTVELTLRWLKERGFCNP</sequence>
<protein>
    <submittedName>
        <fullName evidence="1">Alpha/beta hydrolase</fullName>
    </submittedName>
</protein>
<keyword evidence="1" id="KW-0378">Hydrolase</keyword>
<evidence type="ECO:0000313" key="2">
    <source>
        <dbReference type="Proteomes" id="UP000516028"/>
    </source>
</evidence>
<dbReference type="AlphaFoldDB" id="A0A7H0GHV7"/>
<accession>A0A7H0GHV7</accession>
<dbReference type="RefSeq" id="WP_187723553.1">
    <property type="nucleotide sequence ID" value="NZ_CP060783.1"/>
</dbReference>
<gene>
    <name evidence="1" type="ORF">H9K75_17265</name>
</gene>
<dbReference type="EMBL" id="CP060783">
    <property type="protein sequence ID" value="QNP47873.1"/>
    <property type="molecule type" value="Genomic_DNA"/>
</dbReference>
<proteinExistence type="predicted"/>
<dbReference type="Gene3D" id="3.40.50.1820">
    <property type="entry name" value="alpha/beta hydrolase"/>
    <property type="match status" value="2"/>
</dbReference>
<dbReference type="Proteomes" id="UP000516028">
    <property type="component" value="Chromosome"/>
</dbReference>
<evidence type="ECO:0000313" key="1">
    <source>
        <dbReference type="EMBL" id="QNP47873.1"/>
    </source>
</evidence>
<reference evidence="1 2" key="1">
    <citation type="submission" date="2020-08" db="EMBL/GenBank/DDBJ databases">
        <title>Genome sequence of Diaphorobacter aerolatus KACC 16536T.</title>
        <authorList>
            <person name="Hyun D.-W."/>
            <person name="Bae J.-W."/>
        </authorList>
    </citation>
    <scope>NUCLEOTIDE SEQUENCE [LARGE SCALE GENOMIC DNA]</scope>
    <source>
        <strain evidence="1 2">KACC 16536</strain>
    </source>
</reference>
<dbReference type="InterPro" id="IPR029058">
    <property type="entry name" value="AB_hydrolase_fold"/>
</dbReference>
<name>A0A7H0GHV7_9BURK</name>
<dbReference type="GO" id="GO:0016787">
    <property type="term" value="F:hydrolase activity"/>
    <property type="evidence" value="ECO:0007669"/>
    <property type="project" value="UniProtKB-KW"/>
</dbReference>